<dbReference type="Proteomes" id="UP000821837">
    <property type="component" value="Chromosome 1"/>
</dbReference>
<proteinExistence type="predicted"/>
<accession>A0A9D4QH83</accession>
<dbReference type="CDD" id="cd22343">
    <property type="entry name" value="PDDEXK_lambda_exonuclease-like"/>
    <property type="match status" value="1"/>
</dbReference>
<dbReference type="Pfam" id="PF04434">
    <property type="entry name" value="SWIM"/>
    <property type="match status" value="1"/>
</dbReference>
<keyword evidence="5" id="KW-1053">Target membrane</keyword>
<dbReference type="Gene3D" id="1.25.40.20">
    <property type="entry name" value="Ankyrin repeat-containing domain"/>
    <property type="match status" value="1"/>
</dbReference>
<dbReference type="InterPro" id="IPR007527">
    <property type="entry name" value="Znf_SWIM"/>
</dbReference>
<dbReference type="InterPro" id="IPR051703">
    <property type="entry name" value="NF-kappa-B_Signaling_Reg"/>
</dbReference>
<evidence type="ECO:0000256" key="7">
    <source>
        <dbReference type="PROSITE-ProRule" id="PRU00325"/>
    </source>
</evidence>
<keyword evidence="7" id="KW-0479">Metal-binding</keyword>
<evidence type="ECO:0000256" key="5">
    <source>
        <dbReference type="ARBA" id="ARBA00023298"/>
    </source>
</evidence>
<comment type="subcellular location">
    <subcellularLocation>
        <location evidence="1">Target cell membrane</location>
    </subcellularLocation>
</comment>
<dbReference type="InterPro" id="IPR011335">
    <property type="entry name" value="Restrct_endonuc-II-like"/>
</dbReference>
<evidence type="ECO:0000259" key="8">
    <source>
        <dbReference type="PROSITE" id="PS50966"/>
    </source>
</evidence>
<protein>
    <recommendedName>
        <fullName evidence="8">SWIM-type domain-containing protein</fullName>
    </recommendedName>
</protein>
<keyword evidence="5" id="KW-0472">Membrane</keyword>
<dbReference type="PROSITE" id="PS50966">
    <property type="entry name" value="ZF_SWIM"/>
    <property type="match status" value="1"/>
</dbReference>
<feature type="repeat" description="ANK" evidence="6">
    <location>
        <begin position="52"/>
        <end position="84"/>
    </location>
</feature>
<dbReference type="VEuPathDB" id="VectorBase:RSAN_038205"/>
<evidence type="ECO:0000256" key="6">
    <source>
        <dbReference type="PROSITE-ProRule" id="PRU00023"/>
    </source>
</evidence>
<evidence type="ECO:0000256" key="3">
    <source>
        <dbReference type="ARBA" id="ARBA00022537"/>
    </source>
</evidence>
<dbReference type="GO" id="GO:0008270">
    <property type="term" value="F:zinc ion binding"/>
    <property type="evidence" value="ECO:0007669"/>
    <property type="project" value="UniProtKB-KW"/>
</dbReference>
<evidence type="ECO:0000256" key="4">
    <source>
        <dbReference type="ARBA" id="ARBA00023028"/>
    </source>
</evidence>
<reference evidence="9" key="1">
    <citation type="journal article" date="2020" name="Cell">
        <title>Large-Scale Comparative Analyses of Tick Genomes Elucidate Their Genetic Diversity and Vector Capacities.</title>
        <authorList>
            <consortium name="Tick Genome and Microbiome Consortium (TIGMIC)"/>
            <person name="Jia N."/>
            <person name="Wang J."/>
            <person name="Shi W."/>
            <person name="Du L."/>
            <person name="Sun Y."/>
            <person name="Zhan W."/>
            <person name="Jiang J.F."/>
            <person name="Wang Q."/>
            <person name="Zhang B."/>
            <person name="Ji P."/>
            <person name="Bell-Sakyi L."/>
            <person name="Cui X.M."/>
            <person name="Yuan T.T."/>
            <person name="Jiang B.G."/>
            <person name="Yang W.F."/>
            <person name="Lam T.T."/>
            <person name="Chang Q.C."/>
            <person name="Ding S.J."/>
            <person name="Wang X.J."/>
            <person name="Zhu J.G."/>
            <person name="Ruan X.D."/>
            <person name="Zhao L."/>
            <person name="Wei J.T."/>
            <person name="Ye R.Z."/>
            <person name="Que T.C."/>
            <person name="Du C.H."/>
            <person name="Zhou Y.H."/>
            <person name="Cheng J.X."/>
            <person name="Dai P.F."/>
            <person name="Guo W.B."/>
            <person name="Han X.H."/>
            <person name="Huang E.J."/>
            <person name="Li L.F."/>
            <person name="Wei W."/>
            <person name="Gao Y.C."/>
            <person name="Liu J.Z."/>
            <person name="Shao H.Z."/>
            <person name="Wang X."/>
            <person name="Wang C.C."/>
            <person name="Yang T.C."/>
            <person name="Huo Q.B."/>
            <person name="Li W."/>
            <person name="Chen H.Y."/>
            <person name="Chen S.E."/>
            <person name="Zhou L.G."/>
            <person name="Ni X.B."/>
            <person name="Tian J.H."/>
            <person name="Sheng Y."/>
            <person name="Liu T."/>
            <person name="Pan Y.S."/>
            <person name="Xia L.Y."/>
            <person name="Li J."/>
            <person name="Zhao F."/>
            <person name="Cao W.C."/>
        </authorList>
    </citation>
    <scope>NUCLEOTIDE SEQUENCE</scope>
    <source>
        <strain evidence="9">Rsan-2018</strain>
    </source>
</reference>
<dbReference type="GO" id="GO:0044218">
    <property type="term" value="C:other organism cell membrane"/>
    <property type="evidence" value="ECO:0007669"/>
    <property type="project" value="UniProtKB-KW"/>
</dbReference>
<reference evidence="9" key="2">
    <citation type="submission" date="2021-09" db="EMBL/GenBank/DDBJ databases">
        <authorList>
            <person name="Jia N."/>
            <person name="Wang J."/>
            <person name="Shi W."/>
            <person name="Du L."/>
            <person name="Sun Y."/>
            <person name="Zhan W."/>
            <person name="Jiang J."/>
            <person name="Wang Q."/>
            <person name="Zhang B."/>
            <person name="Ji P."/>
            <person name="Sakyi L.B."/>
            <person name="Cui X."/>
            <person name="Yuan T."/>
            <person name="Jiang B."/>
            <person name="Yang W."/>
            <person name="Lam T.T.-Y."/>
            <person name="Chang Q."/>
            <person name="Ding S."/>
            <person name="Wang X."/>
            <person name="Zhu J."/>
            <person name="Ruan X."/>
            <person name="Zhao L."/>
            <person name="Wei J."/>
            <person name="Que T."/>
            <person name="Du C."/>
            <person name="Cheng J."/>
            <person name="Dai P."/>
            <person name="Han X."/>
            <person name="Huang E."/>
            <person name="Gao Y."/>
            <person name="Liu J."/>
            <person name="Shao H."/>
            <person name="Ye R."/>
            <person name="Li L."/>
            <person name="Wei W."/>
            <person name="Wang X."/>
            <person name="Wang C."/>
            <person name="Huo Q."/>
            <person name="Li W."/>
            <person name="Guo W."/>
            <person name="Chen H."/>
            <person name="Chen S."/>
            <person name="Zhou L."/>
            <person name="Zhou L."/>
            <person name="Ni X."/>
            <person name="Tian J."/>
            <person name="Zhou Y."/>
            <person name="Sheng Y."/>
            <person name="Liu T."/>
            <person name="Pan Y."/>
            <person name="Xia L."/>
            <person name="Li J."/>
            <person name="Zhao F."/>
            <person name="Cao W."/>
        </authorList>
    </citation>
    <scope>NUCLEOTIDE SEQUENCE</scope>
    <source>
        <strain evidence="9">Rsan-2018</strain>
        <tissue evidence="9">Larvae</tissue>
    </source>
</reference>
<gene>
    <name evidence="9" type="ORF">HPB52_007954</name>
</gene>
<dbReference type="SMART" id="SM00248">
    <property type="entry name" value="ANK"/>
    <property type="match status" value="2"/>
</dbReference>
<dbReference type="PANTHER" id="PTHR46609">
    <property type="entry name" value="EXONUCLEASE, PHAGE-TYPE/RECB, C-TERMINAL DOMAIN-CONTAINING PROTEIN"/>
    <property type="match status" value="1"/>
</dbReference>
<keyword evidence="10" id="KW-1185">Reference proteome</keyword>
<comment type="caution">
    <text evidence="9">The sequence shown here is derived from an EMBL/GenBank/DDBJ whole genome shotgun (WGS) entry which is preliminary data.</text>
</comment>
<sequence>MFDKSKLALADPRVNGYDGYHRTALHHAVERSPQCASLLLAAGANTECVDINRDTPLHWAAFRNRADCCRLLLEHQACVDSLDFNHDTPLSWAAMKLDTIRNVTQAHCTCRGGISGQCKHAAAVVTFVNKEDTSTKTSVENVWKRPSAKQLGMYNKEVLFSEMYPPKPPDQKLVRQPVPRAIIDSNCPLGIMLRQEQEIAENLAHLDKVLGRLGQPSNIFGAESTPVEEVSDDFLLKVVVTEEERNDIAKQTILQSGCPQWHCARALRISASSKAHRIKIRQADFESLAQQLVTPRSFKSAACAYGISMEPVARKEYESKTGRKVIQVGLVISTSQPWLCCSPDGLIDEEGIRLLEIKSPYRCESRPVVDRDINVDYLHFNGKNLQLRESHPYYTQVQISIIGIQVLEP</sequence>
<keyword evidence="6" id="KW-0040">ANK repeat</keyword>
<dbReference type="Gene3D" id="3.90.320.10">
    <property type="match status" value="1"/>
</dbReference>
<evidence type="ECO:0000313" key="10">
    <source>
        <dbReference type="Proteomes" id="UP000821837"/>
    </source>
</evidence>
<dbReference type="PROSITE" id="PS50297">
    <property type="entry name" value="ANK_REP_REGION"/>
    <property type="match status" value="1"/>
</dbReference>
<dbReference type="EMBL" id="JABSTV010001245">
    <property type="protein sequence ID" value="KAH7982884.1"/>
    <property type="molecule type" value="Genomic_DNA"/>
</dbReference>
<dbReference type="GO" id="GO:0006281">
    <property type="term" value="P:DNA repair"/>
    <property type="evidence" value="ECO:0007669"/>
    <property type="project" value="UniProtKB-ARBA"/>
</dbReference>
<keyword evidence="7" id="KW-0863">Zinc-finger</keyword>
<dbReference type="PANTHER" id="PTHR46609:SF8">
    <property type="entry name" value="YQAJ VIRAL RECOMBINASE DOMAIN-CONTAINING PROTEIN"/>
    <property type="match status" value="1"/>
</dbReference>
<dbReference type="InterPro" id="IPR002110">
    <property type="entry name" value="Ankyrin_rpt"/>
</dbReference>
<dbReference type="Pfam" id="PF09588">
    <property type="entry name" value="YqaJ"/>
    <property type="match status" value="1"/>
</dbReference>
<dbReference type="AlphaFoldDB" id="A0A9D4QH83"/>
<dbReference type="InterPro" id="IPR011604">
    <property type="entry name" value="PDDEXK-like_dom_sf"/>
</dbReference>
<keyword evidence="7" id="KW-0862">Zinc</keyword>
<dbReference type="InterPro" id="IPR036770">
    <property type="entry name" value="Ankyrin_rpt-contain_sf"/>
</dbReference>
<feature type="domain" description="SWIM-type" evidence="8">
    <location>
        <begin position="93"/>
        <end position="129"/>
    </location>
</feature>
<keyword evidence="4" id="KW-0638">Presynaptic neurotoxin</keyword>
<organism evidence="9 10">
    <name type="scientific">Rhipicephalus sanguineus</name>
    <name type="common">Brown dog tick</name>
    <name type="synonym">Ixodes sanguineus</name>
    <dbReference type="NCBI Taxonomy" id="34632"/>
    <lineage>
        <taxon>Eukaryota</taxon>
        <taxon>Metazoa</taxon>
        <taxon>Ecdysozoa</taxon>
        <taxon>Arthropoda</taxon>
        <taxon>Chelicerata</taxon>
        <taxon>Arachnida</taxon>
        <taxon>Acari</taxon>
        <taxon>Parasitiformes</taxon>
        <taxon>Ixodida</taxon>
        <taxon>Ixodoidea</taxon>
        <taxon>Ixodidae</taxon>
        <taxon>Rhipicephalinae</taxon>
        <taxon>Rhipicephalus</taxon>
        <taxon>Rhipicephalus</taxon>
    </lineage>
</organism>
<dbReference type="InterPro" id="IPR019080">
    <property type="entry name" value="YqaJ_viral_recombinase"/>
</dbReference>
<dbReference type="SUPFAM" id="SSF52980">
    <property type="entry name" value="Restriction endonuclease-like"/>
    <property type="match status" value="1"/>
</dbReference>
<dbReference type="SUPFAM" id="SSF48403">
    <property type="entry name" value="Ankyrin repeat"/>
    <property type="match status" value="1"/>
</dbReference>
<dbReference type="PROSITE" id="PS50088">
    <property type="entry name" value="ANK_REPEAT"/>
    <property type="match status" value="1"/>
</dbReference>
<keyword evidence="4" id="KW-0800">Toxin</keyword>
<dbReference type="Pfam" id="PF12796">
    <property type="entry name" value="Ank_2"/>
    <property type="match status" value="1"/>
</dbReference>
<dbReference type="GO" id="GO:0006887">
    <property type="term" value="P:exocytosis"/>
    <property type="evidence" value="ECO:0007669"/>
    <property type="project" value="UniProtKB-KW"/>
</dbReference>
<evidence type="ECO:0000256" key="2">
    <source>
        <dbReference type="ARBA" id="ARBA00022483"/>
    </source>
</evidence>
<name>A0A9D4QH83_RHISA</name>
<dbReference type="GO" id="GO:0044231">
    <property type="term" value="C:host cell presynaptic membrane"/>
    <property type="evidence" value="ECO:0007669"/>
    <property type="project" value="UniProtKB-KW"/>
</dbReference>
<evidence type="ECO:0000256" key="1">
    <source>
        <dbReference type="ARBA" id="ARBA00004175"/>
    </source>
</evidence>
<keyword evidence="2" id="KW-0268">Exocytosis</keyword>
<keyword evidence="4" id="KW-0528">Neurotoxin</keyword>
<evidence type="ECO:0000313" key="9">
    <source>
        <dbReference type="EMBL" id="KAH7982884.1"/>
    </source>
</evidence>
<keyword evidence="3" id="KW-1052">Target cell membrane</keyword>